<reference evidence="3" key="1">
    <citation type="journal article" date="2020" name="Nature">
        <title>Giant virus diversity and host interactions through global metagenomics.</title>
        <authorList>
            <person name="Schulz F."/>
            <person name="Roux S."/>
            <person name="Paez-Espino D."/>
            <person name="Jungbluth S."/>
            <person name="Walsh D.A."/>
            <person name="Denef V.J."/>
            <person name="McMahon K.D."/>
            <person name="Konstantinidis K.T."/>
            <person name="Eloe-Fadrosh E.A."/>
            <person name="Kyrpides N.C."/>
            <person name="Woyke T."/>
        </authorList>
    </citation>
    <scope>NUCLEOTIDE SEQUENCE</scope>
    <source>
        <strain evidence="3">GVMAG-M-3300023184-184</strain>
    </source>
</reference>
<evidence type="ECO:0000256" key="1">
    <source>
        <dbReference type="ARBA" id="ARBA00022679"/>
    </source>
</evidence>
<evidence type="ECO:0000313" key="3">
    <source>
        <dbReference type="EMBL" id="QHT86184.1"/>
    </source>
</evidence>
<accession>A0A6C0I007</accession>
<dbReference type="EMBL" id="MN740061">
    <property type="protein sequence ID" value="QHT86184.1"/>
    <property type="molecule type" value="Genomic_DNA"/>
</dbReference>
<dbReference type="PANTHER" id="PTHR32125:SF4">
    <property type="entry name" value="2-C-METHYL-D-ERYTHRITOL 4-PHOSPHATE CYTIDYLYLTRANSFERASE, CHLOROPLASTIC"/>
    <property type="match status" value="1"/>
</dbReference>
<name>A0A6C0I007_9ZZZZ</name>
<evidence type="ECO:0000256" key="2">
    <source>
        <dbReference type="ARBA" id="ARBA00022695"/>
    </source>
</evidence>
<protein>
    <submittedName>
        <fullName evidence="3">Uncharacterized protein</fullName>
    </submittedName>
</protein>
<dbReference type="Gene3D" id="3.90.550.10">
    <property type="entry name" value="Spore Coat Polysaccharide Biosynthesis Protein SpsA, Chain A"/>
    <property type="match status" value="1"/>
</dbReference>
<dbReference type="InterPro" id="IPR050088">
    <property type="entry name" value="IspD/TarI_cytidylyltransf_bact"/>
</dbReference>
<organism evidence="3">
    <name type="scientific">viral metagenome</name>
    <dbReference type="NCBI Taxonomy" id="1070528"/>
    <lineage>
        <taxon>unclassified sequences</taxon>
        <taxon>metagenomes</taxon>
        <taxon>organismal metagenomes</taxon>
    </lineage>
</organism>
<sequence>MNFDNLIHSRLTLYNDSMKNPSFLFISLRNKNDEIIFDTLKDSDDFKWEYKEKYISQKNNDGCFFGVKDNKLVLTSDKIFEWEIIDNKILFNKNNGFYLSCNLDYQIEFTYNKKHATPIYFSEYGIHYIKPKFRLDFDNNNLKYNLEAKNIIPSQISFGTKNIGILLIGGFGTRFDNNIKKQLYKIDSTPLFIYSLKILINTLDSVVIVTNSKCLSEVKEIIKMDYILNNKEIFIVTNDIGDRLESIDVGLNFITKYFSKNVLNFIIHDGSRPFIKEKHISNLLSIVKDDIFYSQYYLNLTNGLLKCNNENYEEVDRDDFIEICTPICGNFGLFSFLFSNYIKKERRICWEVIPLLDLLKIKYELIKGSSKSLQKITTKDDLEDVV</sequence>
<dbReference type="PANTHER" id="PTHR32125">
    <property type="entry name" value="2-C-METHYL-D-ERYTHRITOL 4-PHOSPHATE CYTIDYLYLTRANSFERASE, CHLOROPLASTIC"/>
    <property type="match status" value="1"/>
</dbReference>
<keyword evidence="1" id="KW-0808">Transferase</keyword>
<dbReference type="InterPro" id="IPR034683">
    <property type="entry name" value="IspD/TarI"/>
</dbReference>
<dbReference type="GO" id="GO:0050518">
    <property type="term" value="F:2-C-methyl-D-erythritol 4-phosphate cytidylyltransferase activity"/>
    <property type="evidence" value="ECO:0007669"/>
    <property type="project" value="TreeGrafter"/>
</dbReference>
<keyword evidence="2" id="KW-0548">Nucleotidyltransferase</keyword>
<dbReference type="InterPro" id="IPR029044">
    <property type="entry name" value="Nucleotide-diphossugar_trans"/>
</dbReference>
<dbReference type="SUPFAM" id="SSF53448">
    <property type="entry name" value="Nucleotide-diphospho-sugar transferases"/>
    <property type="match status" value="1"/>
</dbReference>
<proteinExistence type="predicted"/>
<dbReference type="Pfam" id="PF01128">
    <property type="entry name" value="IspD"/>
    <property type="match status" value="1"/>
</dbReference>
<dbReference type="AlphaFoldDB" id="A0A6C0I007"/>